<reference evidence="2" key="1">
    <citation type="journal article" date="2021" name="Nat. Commun.">
        <title>Genetic determinants of endophytism in the Arabidopsis root mycobiome.</title>
        <authorList>
            <person name="Mesny F."/>
            <person name="Miyauchi S."/>
            <person name="Thiergart T."/>
            <person name="Pickel B."/>
            <person name="Atanasova L."/>
            <person name="Karlsson M."/>
            <person name="Huettel B."/>
            <person name="Barry K.W."/>
            <person name="Haridas S."/>
            <person name="Chen C."/>
            <person name="Bauer D."/>
            <person name="Andreopoulos W."/>
            <person name="Pangilinan J."/>
            <person name="LaButti K."/>
            <person name="Riley R."/>
            <person name="Lipzen A."/>
            <person name="Clum A."/>
            <person name="Drula E."/>
            <person name="Henrissat B."/>
            <person name="Kohler A."/>
            <person name="Grigoriev I.V."/>
            <person name="Martin F.M."/>
            <person name="Hacquard S."/>
        </authorList>
    </citation>
    <scope>NUCLEOTIDE SEQUENCE</scope>
    <source>
        <strain evidence="2">MPI-SDFR-AT-0073</strain>
    </source>
</reference>
<sequence>MPMESRRLFSGLAGLVLLLLVKLTAVATKSPTGGQRAVRHLVYSPMPSARTTAERNSLLNSNCFVTKIIARPKVRGGGVRVRVSLRWCREAHNCSVDFYVCAFAGKRGLTPYLLTQACTSTK</sequence>
<keyword evidence="3" id="KW-1185">Reference proteome</keyword>
<feature type="chain" id="PRO_5040210042" description="Secreted protein" evidence="1">
    <location>
        <begin position="29"/>
        <end position="122"/>
    </location>
</feature>
<keyword evidence="1" id="KW-0732">Signal</keyword>
<evidence type="ECO:0008006" key="4">
    <source>
        <dbReference type="Google" id="ProtNLM"/>
    </source>
</evidence>
<evidence type="ECO:0000313" key="2">
    <source>
        <dbReference type="EMBL" id="KAH6652505.1"/>
    </source>
</evidence>
<comment type="caution">
    <text evidence="2">The sequence shown here is derived from an EMBL/GenBank/DDBJ whole genome shotgun (WGS) entry which is preliminary data.</text>
</comment>
<accession>A0A9P8UI51</accession>
<protein>
    <recommendedName>
        <fullName evidence="4">Secreted protein</fullName>
    </recommendedName>
</protein>
<dbReference type="AlphaFoldDB" id="A0A9P8UI51"/>
<dbReference type="RefSeq" id="XP_045956782.1">
    <property type="nucleotide sequence ID" value="XM_046102920.1"/>
</dbReference>
<proteinExistence type="predicted"/>
<organism evidence="2 3">
    <name type="scientific">Truncatella angustata</name>
    <dbReference type="NCBI Taxonomy" id="152316"/>
    <lineage>
        <taxon>Eukaryota</taxon>
        <taxon>Fungi</taxon>
        <taxon>Dikarya</taxon>
        <taxon>Ascomycota</taxon>
        <taxon>Pezizomycotina</taxon>
        <taxon>Sordariomycetes</taxon>
        <taxon>Xylariomycetidae</taxon>
        <taxon>Amphisphaeriales</taxon>
        <taxon>Sporocadaceae</taxon>
        <taxon>Truncatella</taxon>
    </lineage>
</organism>
<gene>
    <name evidence="2" type="ORF">BKA67DRAFT_566738</name>
</gene>
<evidence type="ECO:0000313" key="3">
    <source>
        <dbReference type="Proteomes" id="UP000758603"/>
    </source>
</evidence>
<evidence type="ECO:0000256" key="1">
    <source>
        <dbReference type="SAM" id="SignalP"/>
    </source>
</evidence>
<feature type="signal peptide" evidence="1">
    <location>
        <begin position="1"/>
        <end position="28"/>
    </location>
</feature>
<name>A0A9P8UI51_9PEZI</name>
<dbReference type="GeneID" id="70131812"/>
<dbReference type="EMBL" id="JAGPXC010000005">
    <property type="protein sequence ID" value="KAH6652505.1"/>
    <property type="molecule type" value="Genomic_DNA"/>
</dbReference>
<dbReference type="Proteomes" id="UP000758603">
    <property type="component" value="Unassembled WGS sequence"/>
</dbReference>